<dbReference type="EMBL" id="CP038487">
    <property type="protein sequence ID" value="QFZ28446.1"/>
    <property type="molecule type" value="Genomic_DNA"/>
</dbReference>
<sequence>MEGNTSTPLASSLHKNFLSRARNFLFSFETTYKMGKSSKGKGGKNRRKGKNFNGGQKRELIHKEEGQEYAQITKMLGNGRLEVSCFDGIKRMGHIRGKMRKKVWMGQGDIILVSLRDFQDDLCDVVHKYNSDEARTLKNIGELPESAKINETDTFGADDEEEVNFEFGDDDDDDEDDDELDIDDI</sequence>
<accession>A0ACD0WM74</accession>
<keyword evidence="2" id="KW-1185">Reference proteome</keyword>
<proteinExistence type="predicted"/>
<keyword evidence="1" id="KW-0396">Initiation factor</keyword>
<gene>
    <name evidence="1" type="ORF">EJF14_40487</name>
</gene>
<reference evidence="2" key="1">
    <citation type="journal article" date="2019" name="MBio">
        <title>Comparative genomics for the elucidation of multidrug resistance (MDR) in Candida lusitaniae.</title>
        <authorList>
            <person name="Kannan A."/>
            <person name="Asner S.A."/>
            <person name="Trachsel E."/>
            <person name="Kelly S."/>
            <person name="Parker J."/>
            <person name="Sanglard D."/>
        </authorList>
    </citation>
    <scope>NUCLEOTIDE SEQUENCE [LARGE SCALE GENOMIC DNA]</scope>
    <source>
        <strain evidence="2">P1</strain>
    </source>
</reference>
<evidence type="ECO:0000313" key="1">
    <source>
        <dbReference type="EMBL" id="QFZ28446.1"/>
    </source>
</evidence>
<evidence type="ECO:0000313" key="2">
    <source>
        <dbReference type="Proteomes" id="UP000326582"/>
    </source>
</evidence>
<keyword evidence="1" id="KW-0648">Protein biosynthesis</keyword>
<dbReference type="Proteomes" id="UP000326582">
    <property type="component" value="Chromosome 4"/>
</dbReference>
<name>A0ACD0WM74_CLALS</name>
<organism evidence="1 2">
    <name type="scientific">Clavispora lusitaniae</name>
    <name type="common">Candida lusitaniae</name>
    <dbReference type="NCBI Taxonomy" id="36911"/>
    <lineage>
        <taxon>Eukaryota</taxon>
        <taxon>Fungi</taxon>
        <taxon>Dikarya</taxon>
        <taxon>Ascomycota</taxon>
        <taxon>Saccharomycotina</taxon>
        <taxon>Pichiomycetes</taxon>
        <taxon>Metschnikowiaceae</taxon>
        <taxon>Clavispora</taxon>
    </lineage>
</organism>
<protein>
    <submittedName>
        <fullName evidence="1">Eukaryotic translation initiation factor 1A</fullName>
    </submittedName>
</protein>